<dbReference type="Proteomes" id="UP000236291">
    <property type="component" value="Unassembled WGS sequence"/>
</dbReference>
<accession>A0A2K3KUQ5</accession>
<sequence>MIPRLPPRDPTVVSEPIVRQRVRPAPCIESLPNKGGQEACPDGSGISGASVV</sequence>
<gene>
    <name evidence="2" type="ORF">L195_g057024</name>
</gene>
<evidence type="ECO:0000313" key="3">
    <source>
        <dbReference type="Proteomes" id="UP000236291"/>
    </source>
</evidence>
<dbReference type="EMBL" id="ASHM01110760">
    <property type="protein sequence ID" value="PNX69994.1"/>
    <property type="molecule type" value="Genomic_DNA"/>
</dbReference>
<organism evidence="2 3">
    <name type="scientific">Trifolium pratense</name>
    <name type="common">Red clover</name>
    <dbReference type="NCBI Taxonomy" id="57577"/>
    <lineage>
        <taxon>Eukaryota</taxon>
        <taxon>Viridiplantae</taxon>
        <taxon>Streptophyta</taxon>
        <taxon>Embryophyta</taxon>
        <taxon>Tracheophyta</taxon>
        <taxon>Spermatophyta</taxon>
        <taxon>Magnoliopsida</taxon>
        <taxon>eudicotyledons</taxon>
        <taxon>Gunneridae</taxon>
        <taxon>Pentapetalae</taxon>
        <taxon>rosids</taxon>
        <taxon>fabids</taxon>
        <taxon>Fabales</taxon>
        <taxon>Fabaceae</taxon>
        <taxon>Papilionoideae</taxon>
        <taxon>50 kb inversion clade</taxon>
        <taxon>NPAAA clade</taxon>
        <taxon>Hologalegina</taxon>
        <taxon>IRL clade</taxon>
        <taxon>Trifolieae</taxon>
        <taxon>Trifolium</taxon>
    </lineage>
</organism>
<name>A0A2K3KUQ5_TRIPR</name>
<reference evidence="2 3" key="1">
    <citation type="journal article" date="2014" name="Am. J. Bot.">
        <title>Genome assembly and annotation for red clover (Trifolium pratense; Fabaceae).</title>
        <authorList>
            <person name="Istvanek J."/>
            <person name="Jaros M."/>
            <person name="Krenek A."/>
            <person name="Repkova J."/>
        </authorList>
    </citation>
    <scope>NUCLEOTIDE SEQUENCE [LARGE SCALE GENOMIC DNA]</scope>
    <source>
        <strain evidence="3">cv. Tatra</strain>
        <tissue evidence="2">Young leaves</tissue>
    </source>
</reference>
<comment type="caution">
    <text evidence="2">The sequence shown here is derived from an EMBL/GenBank/DDBJ whole genome shotgun (WGS) entry which is preliminary data.</text>
</comment>
<proteinExistence type="predicted"/>
<protein>
    <submittedName>
        <fullName evidence="2">Uncharacterized protein</fullName>
    </submittedName>
</protein>
<evidence type="ECO:0000256" key="1">
    <source>
        <dbReference type="SAM" id="MobiDB-lite"/>
    </source>
</evidence>
<evidence type="ECO:0000313" key="2">
    <source>
        <dbReference type="EMBL" id="PNX69994.1"/>
    </source>
</evidence>
<reference evidence="2 3" key="2">
    <citation type="journal article" date="2017" name="Front. Plant Sci.">
        <title>Gene Classification and Mining of Molecular Markers Useful in Red Clover (Trifolium pratense) Breeding.</title>
        <authorList>
            <person name="Istvanek J."/>
            <person name="Dluhosova J."/>
            <person name="Dluhos P."/>
            <person name="Patkova L."/>
            <person name="Nedelnik J."/>
            <person name="Repkova J."/>
        </authorList>
    </citation>
    <scope>NUCLEOTIDE SEQUENCE [LARGE SCALE GENOMIC DNA]</scope>
    <source>
        <strain evidence="3">cv. Tatra</strain>
        <tissue evidence="2">Young leaves</tissue>
    </source>
</reference>
<feature type="region of interest" description="Disordered" evidence="1">
    <location>
        <begin position="28"/>
        <end position="52"/>
    </location>
</feature>
<dbReference type="AlphaFoldDB" id="A0A2K3KUQ5"/>